<dbReference type="OrthoDB" id="299997at2759"/>
<evidence type="ECO:0000313" key="2">
    <source>
        <dbReference type="Proteomes" id="UP000299102"/>
    </source>
</evidence>
<name>A0A4C1UM40_EUMVA</name>
<gene>
    <name evidence="1" type="ORF">EVAR_18726_1</name>
</gene>
<protein>
    <submittedName>
        <fullName evidence="1">Uncharacterized protein</fullName>
    </submittedName>
</protein>
<dbReference type="Proteomes" id="UP000299102">
    <property type="component" value="Unassembled WGS sequence"/>
</dbReference>
<dbReference type="EMBL" id="BGZK01000195">
    <property type="protein sequence ID" value="GBP27533.1"/>
    <property type="molecule type" value="Genomic_DNA"/>
</dbReference>
<accession>A0A4C1UM40</accession>
<evidence type="ECO:0000313" key="1">
    <source>
        <dbReference type="EMBL" id="GBP27533.1"/>
    </source>
</evidence>
<proteinExistence type="predicted"/>
<sequence length="72" mass="8114">MKYIESNTPVRRRPRPAKRLVSTRYEFVTPLTSLVVVKPNATSAVNAESVSRSHTNARSTLDRQLTSTPIFL</sequence>
<dbReference type="AlphaFoldDB" id="A0A4C1UM40"/>
<keyword evidence="2" id="KW-1185">Reference proteome</keyword>
<organism evidence="1 2">
    <name type="scientific">Eumeta variegata</name>
    <name type="common">Bagworm moth</name>
    <name type="synonym">Eumeta japonica</name>
    <dbReference type="NCBI Taxonomy" id="151549"/>
    <lineage>
        <taxon>Eukaryota</taxon>
        <taxon>Metazoa</taxon>
        <taxon>Ecdysozoa</taxon>
        <taxon>Arthropoda</taxon>
        <taxon>Hexapoda</taxon>
        <taxon>Insecta</taxon>
        <taxon>Pterygota</taxon>
        <taxon>Neoptera</taxon>
        <taxon>Endopterygota</taxon>
        <taxon>Lepidoptera</taxon>
        <taxon>Glossata</taxon>
        <taxon>Ditrysia</taxon>
        <taxon>Tineoidea</taxon>
        <taxon>Psychidae</taxon>
        <taxon>Oiketicinae</taxon>
        <taxon>Eumeta</taxon>
    </lineage>
</organism>
<comment type="caution">
    <text evidence="1">The sequence shown here is derived from an EMBL/GenBank/DDBJ whole genome shotgun (WGS) entry which is preliminary data.</text>
</comment>
<reference evidence="1 2" key="1">
    <citation type="journal article" date="2019" name="Commun. Biol.">
        <title>The bagworm genome reveals a unique fibroin gene that provides high tensile strength.</title>
        <authorList>
            <person name="Kono N."/>
            <person name="Nakamura H."/>
            <person name="Ohtoshi R."/>
            <person name="Tomita M."/>
            <person name="Numata K."/>
            <person name="Arakawa K."/>
        </authorList>
    </citation>
    <scope>NUCLEOTIDE SEQUENCE [LARGE SCALE GENOMIC DNA]</scope>
</reference>